<keyword evidence="6 9" id="KW-0472">Membrane</keyword>
<keyword evidence="3 8" id="KW-0132">Cell division</keyword>
<dbReference type="Pfam" id="PF04354">
    <property type="entry name" value="ZipA_C"/>
    <property type="match status" value="1"/>
</dbReference>
<gene>
    <name evidence="12" type="ORF">CBW21_18430</name>
</gene>
<protein>
    <recommendedName>
        <fullName evidence="8">Cell division protein ZipA</fullName>
    </recommendedName>
</protein>
<evidence type="ECO:0000256" key="1">
    <source>
        <dbReference type="ARBA" id="ARBA00022475"/>
    </source>
</evidence>
<keyword evidence="2 9" id="KW-0997">Cell inner membrane</keyword>
<keyword evidence="1 9" id="KW-1003">Cell membrane</keyword>
<evidence type="ECO:0000256" key="7">
    <source>
        <dbReference type="ARBA" id="ARBA00023306"/>
    </source>
</evidence>
<dbReference type="GO" id="GO:0005886">
    <property type="term" value="C:plasma membrane"/>
    <property type="evidence" value="ECO:0007669"/>
    <property type="project" value="UniProtKB-SubCell"/>
</dbReference>
<dbReference type="RefSeq" id="WP_011137451.1">
    <property type="nucleotide sequence ID" value="NZ_NHOO01000018.1"/>
</dbReference>
<dbReference type="EMBL" id="NHOO01000018">
    <property type="protein sequence ID" value="OVE46429.1"/>
    <property type="molecule type" value="Genomic_DNA"/>
</dbReference>
<dbReference type="GO" id="GO:0000917">
    <property type="term" value="P:division septum assembly"/>
    <property type="evidence" value="ECO:0007669"/>
    <property type="project" value="TreeGrafter"/>
</dbReference>
<comment type="similarity">
    <text evidence="8">Belongs to the ZipA family.</text>
</comment>
<dbReference type="Proteomes" id="UP000196342">
    <property type="component" value="Unassembled WGS sequence"/>
</dbReference>
<dbReference type="PANTHER" id="PTHR38685">
    <property type="entry name" value="CELL DIVISION PROTEIN ZIPA"/>
    <property type="match status" value="1"/>
</dbReference>
<dbReference type="SMART" id="SM00771">
    <property type="entry name" value="ZipA_C"/>
    <property type="match status" value="1"/>
</dbReference>
<evidence type="ECO:0000313" key="12">
    <source>
        <dbReference type="EMBL" id="OVE46429.1"/>
    </source>
</evidence>
<dbReference type="InterPro" id="IPR011919">
    <property type="entry name" value="Cell_div_ZipA"/>
</dbReference>
<dbReference type="GO" id="GO:0032153">
    <property type="term" value="C:cell division site"/>
    <property type="evidence" value="ECO:0007669"/>
    <property type="project" value="TreeGrafter"/>
</dbReference>
<sequence length="398" mass="44014">MSELQIGVLILGGGVIALVVGFNVFQEWRFRKRTQQAFARAHDDVLLDVPKNNVRDGVRADRMEPVLVDAELEPEDDALAFEPQFPEQAPVAREPAAHPARQEPAAPQFDVPVIDEEDEAELAMDSADHQALVVAMLDPSLDFIAEVVFHEPHELAAMPRFNVGKRTQLIGRTERGLWKVAEALPGTRYKQINVSMQMVDRSGAVTEQELAAFCQQVSRFAEDHDAAVSFPQRQQKLVAARELDRFCADVDVLIGINIVPRSAIEGARLRSFAEAAGLQLEPDGAFHYLADSGNTLYSLVAADQMPFTFHTLLDKSFPALTLLFDVPRVAGGVDVFDRAVHFARQLAQEFDAQLVDDNRRVLSETGLARIRDQLLHIYGSMDDRGIAPGSVAALRLFA</sequence>
<keyword evidence="7 8" id="KW-0131">Cell cycle</keyword>
<evidence type="ECO:0000313" key="13">
    <source>
        <dbReference type="Proteomes" id="UP000196342"/>
    </source>
</evidence>
<evidence type="ECO:0000256" key="9">
    <source>
        <dbReference type="RuleBase" id="RU003613"/>
    </source>
</evidence>
<evidence type="ECO:0000256" key="10">
    <source>
        <dbReference type="SAM" id="Phobius"/>
    </source>
</evidence>
<evidence type="ECO:0000256" key="4">
    <source>
        <dbReference type="ARBA" id="ARBA00022692"/>
    </source>
</evidence>
<dbReference type="AlphaFoldDB" id="A0A202B4U0"/>
<keyword evidence="4 9" id="KW-0812">Transmembrane</keyword>
<name>A0A202B4U0_CHRVL</name>
<dbReference type="InterPro" id="IPR007449">
    <property type="entry name" value="ZipA_FtsZ-bd_C"/>
</dbReference>
<comment type="caution">
    <text evidence="12">The sequence shown here is derived from an EMBL/GenBank/DDBJ whole genome shotgun (WGS) entry which is preliminary data.</text>
</comment>
<keyword evidence="5 10" id="KW-1133">Transmembrane helix</keyword>
<reference evidence="12 13" key="1">
    <citation type="submission" date="2017-05" db="EMBL/GenBank/DDBJ databases">
        <title>Chromobacterium violaceum GHPS1 isolated from Hydrocarbon polluted soil in French Guiana display an awesome secondary metabolite arsenal and a battery of drug and heavy-metal-resistance and detoxification of xenobiotics proteins.</title>
        <authorList>
            <person name="Belbahri L."/>
        </authorList>
    </citation>
    <scope>NUCLEOTIDE SEQUENCE [LARGE SCALE GENOMIC DNA]</scope>
    <source>
        <strain evidence="12 13">GHPS1</strain>
    </source>
</reference>
<accession>A0A202B4U0</accession>
<feature type="domain" description="ZipA C-terminal FtsZ-binding" evidence="11">
    <location>
        <begin position="250"/>
        <end position="374"/>
    </location>
</feature>
<evidence type="ECO:0000256" key="5">
    <source>
        <dbReference type="ARBA" id="ARBA00022989"/>
    </source>
</evidence>
<evidence type="ECO:0000256" key="2">
    <source>
        <dbReference type="ARBA" id="ARBA00022519"/>
    </source>
</evidence>
<dbReference type="PANTHER" id="PTHR38685:SF1">
    <property type="entry name" value="CELL DIVISION PROTEIN ZIPA"/>
    <property type="match status" value="1"/>
</dbReference>
<comment type="subcellular location">
    <subcellularLocation>
        <location evidence="9">Cell inner membrane</location>
        <topology evidence="9">Single-pass type I membrane protein</topology>
    </subcellularLocation>
</comment>
<dbReference type="InterPro" id="IPR036765">
    <property type="entry name" value="ZipA_FtsZ-bd_C_sf"/>
</dbReference>
<comment type="function">
    <text evidence="8">Essential cell division protein that stabilizes the FtsZ protofilaments by cross-linking them and that serves as a cytoplasmic membrane anchor for the Z ring. Also required for the recruitment to the septal ring of downstream cell division proteins.</text>
</comment>
<organism evidence="12 13">
    <name type="scientific">Chromobacterium violaceum</name>
    <dbReference type="NCBI Taxonomy" id="536"/>
    <lineage>
        <taxon>Bacteria</taxon>
        <taxon>Pseudomonadati</taxon>
        <taxon>Pseudomonadota</taxon>
        <taxon>Betaproteobacteria</taxon>
        <taxon>Neisseriales</taxon>
        <taxon>Chromobacteriaceae</taxon>
        <taxon>Chromobacterium</taxon>
    </lineage>
</organism>
<dbReference type="OMA" id="IDCIVPL"/>
<keyword evidence="13" id="KW-1185">Reference proteome</keyword>
<evidence type="ECO:0000259" key="11">
    <source>
        <dbReference type="SMART" id="SM00771"/>
    </source>
</evidence>
<evidence type="ECO:0000256" key="3">
    <source>
        <dbReference type="ARBA" id="ARBA00022618"/>
    </source>
</evidence>
<dbReference type="SUPFAM" id="SSF64383">
    <property type="entry name" value="Cell-division protein ZipA, C-terminal domain"/>
    <property type="match status" value="1"/>
</dbReference>
<feature type="transmembrane region" description="Helical" evidence="10">
    <location>
        <begin position="6"/>
        <end position="25"/>
    </location>
</feature>
<evidence type="ECO:0000256" key="6">
    <source>
        <dbReference type="ARBA" id="ARBA00023136"/>
    </source>
</evidence>
<proteinExistence type="inferred from homology"/>
<dbReference type="Gene3D" id="3.30.1400.10">
    <property type="entry name" value="ZipA, C-terminal FtsZ-binding domain"/>
    <property type="match status" value="1"/>
</dbReference>
<evidence type="ECO:0000256" key="8">
    <source>
        <dbReference type="RuleBase" id="RU003612"/>
    </source>
</evidence>